<evidence type="ECO:0000256" key="2">
    <source>
        <dbReference type="ARBA" id="ARBA00006432"/>
    </source>
</evidence>
<evidence type="ECO:0000256" key="3">
    <source>
        <dbReference type="ARBA" id="ARBA00022598"/>
    </source>
</evidence>
<dbReference type="PROSITE" id="PS00455">
    <property type="entry name" value="AMP_BINDING"/>
    <property type="match status" value="1"/>
</dbReference>
<evidence type="ECO:0000313" key="8">
    <source>
        <dbReference type="Proteomes" id="UP001642540"/>
    </source>
</evidence>
<keyword evidence="4" id="KW-0576">Peroxisome</keyword>
<dbReference type="Gene3D" id="3.40.50.12780">
    <property type="entry name" value="N-terminal domain of ligase-like"/>
    <property type="match status" value="1"/>
</dbReference>
<dbReference type="Pfam" id="PF00501">
    <property type="entry name" value="AMP-binding"/>
    <property type="match status" value="1"/>
</dbReference>
<keyword evidence="8" id="KW-1185">Reference proteome</keyword>
<dbReference type="Gene3D" id="3.30.300.30">
    <property type="match status" value="1"/>
</dbReference>
<name>A0ABP1QCF8_9HEXA</name>
<dbReference type="PANTHER" id="PTHR24096:SF149">
    <property type="entry name" value="AMP-BINDING DOMAIN-CONTAINING PROTEIN-RELATED"/>
    <property type="match status" value="1"/>
</dbReference>
<feature type="domain" description="AMP-dependent synthetase/ligase" evidence="5">
    <location>
        <begin position="48"/>
        <end position="403"/>
    </location>
</feature>
<dbReference type="InterPro" id="IPR042099">
    <property type="entry name" value="ANL_N_sf"/>
</dbReference>
<dbReference type="InterPro" id="IPR025110">
    <property type="entry name" value="AMP-bd_C"/>
</dbReference>
<evidence type="ECO:0000259" key="5">
    <source>
        <dbReference type="Pfam" id="PF00501"/>
    </source>
</evidence>
<evidence type="ECO:0000313" key="7">
    <source>
        <dbReference type="EMBL" id="CAL8093100.1"/>
    </source>
</evidence>
<dbReference type="SUPFAM" id="SSF56801">
    <property type="entry name" value="Acetyl-CoA synthetase-like"/>
    <property type="match status" value="1"/>
</dbReference>
<evidence type="ECO:0000256" key="1">
    <source>
        <dbReference type="ARBA" id="ARBA00004275"/>
    </source>
</evidence>
<dbReference type="InterPro" id="IPR020845">
    <property type="entry name" value="AMP-binding_CS"/>
</dbReference>
<dbReference type="Pfam" id="PF13193">
    <property type="entry name" value="AMP-binding_C"/>
    <property type="match status" value="1"/>
</dbReference>
<comment type="caution">
    <text evidence="7">The sequence shown here is derived from an EMBL/GenBank/DDBJ whole genome shotgun (WGS) entry which is preliminary data.</text>
</comment>
<evidence type="ECO:0000259" key="6">
    <source>
        <dbReference type="Pfam" id="PF13193"/>
    </source>
</evidence>
<accession>A0ABP1QCF8</accession>
<dbReference type="InterPro" id="IPR000873">
    <property type="entry name" value="AMP-dep_synth/lig_dom"/>
</dbReference>
<dbReference type="PANTHER" id="PTHR24096">
    <property type="entry name" value="LONG-CHAIN-FATTY-ACID--COA LIGASE"/>
    <property type="match status" value="1"/>
</dbReference>
<gene>
    <name evidence="7" type="ORF">ODALV1_LOCUS8408</name>
</gene>
<comment type="subcellular location">
    <subcellularLocation>
        <location evidence="1">Peroxisome</location>
    </subcellularLocation>
</comment>
<dbReference type="EMBL" id="CAXLJM020000026">
    <property type="protein sequence ID" value="CAL8093100.1"/>
    <property type="molecule type" value="Genomic_DNA"/>
</dbReference>
<proteinExistence type="inferred from homology"/>
<organism evidence="7 8">
    <name type="scientific">Orchesella dallaii</name>
    <dbReference type="NCBI Taxonomy" id="48710"/>
    <lineage>
        <taxon>Eukaryota</taxon>
        <taxon>Metazoa</taxon>
        <taxon>Ecdysozoa</taxon>
        <taxon>Arthropoda</taxon>
        <taxon>Hexapoda</taxon>
        <taxon>Collembola</taxon>
        <taxon>Entomobryomorpha</taxon>
        <taxon>Entomobryoidea</taxon>
        <taxon>Orchesellidae</taxon>
        <taxon>Orchesellinae</taxon>
        <taxon>Orchesella</taxon>
    </lineage>
</organism>
<reference evidence="7 8" key="1">
    <citation type="submission" date="2024-08" db="EMBL/GenBank/DDBJ databases">
        <authorList>
            <person name="Cucini C."/>
            <person name="Frati F."/>
        </authorList>
    </citation>
    <scope>NUCLEOTIDE SEQUENCE [LARGE SCALE GENOMIC DNA]</scope>
</reference>
<sequence>MTARTLISEYPELPPINEKTIPEYVLARAKFHAAQGKELWLVDGLTNEKRYYNKFDEETRKIASGFYKLGLRKGDIVLFMTRDLSKHDLMLTGVWRANGTMGASYPDDNADTILHRMKEYGSKIMVCEEETVDLCKVVADKLASSNITILTVNRSNSTTYSLQLFLEEDDGSDCPEIEVTANDPALILCTSGTTGMPKSAVHSHGSFLYQIRSLELLPVTTAKPNLYATKATHASGSTLGFVLLAIGKTAVVVSNLTLESIISAVNKYQPGFIFAFPAFLVEMANAQAYGHDFSSIETIFTAGAVITPTMRDHLHKLPNLKDLAVSFGLTEIRLLTYGISSLEKGSDKKSNGIRNQLLPDFSVGKPFTGTVLQIRNPDTLEILGPDQQGEICAKAPGLFLHYLNNPEETNKVFVDGYFRTGDIGYYDENGFVYVVDRMKEIFKYYNNHISPSELENVIGKHPKVKEVCVIGIPDVGGHVPRAFVTVHSYTGAKKELEEELKDFANSKLATYKHLSGGVYIVDKLPRGKSGKMSRQLAERLPIP</sequence>
<keyword evidence="3" id="KW-0436">Ligase</keyword>
<protein>
    <submittedName>
        <fullName evidence="7">Uncharacterized protein</fullName>
    </submittedName>
</protein>
<comment type="similarity">
    <text evidence="2">Belongs to the ATP-dependent AMP-binding enzyme family.</text>
</comment>
<evidence type="ECO:0000256" key="4">
    <source>
        <dbReference type="ARBA" id="ARBA00023140"/>
    </source>
</evidence>
<feature type="domain" description="AMP-binding enzyme C-terminal" evidence="6">
    <location>
        <begin position="453"/>
        <end position="531"/>
    </location>
</feature>
<dbReference type="InterPro" id="IPR045851">
    <property type="entry name" value="AMP-bd_C_sf"/>
</dbReference>
<dbReference type="Proteomes" id="UP001642540">
    <property type="component" value="Unassembled WGS sequence"/>
</dbReference>